<proteinExistence type="predicted"/>
<name>A0A563W360_9CYAN</name>
<accession>A0A563W360</accession>
<evidence type="ECO:0000313" key="1">
    <source>
        <dbReference type="EMBL" id="VEP18128.1"/>
    </source>
</evidence>
<keyword evidence="2" id="KW-1185">Reference proteome</keyword>
<dbReference type="Proteomes" id="UP000320055">
    <property type="component" value="Unassembled WGS sequence"/>
</dbReference>
<evidence type="ECO:0000313" key="2">
    <source>
        <dbReference type="Proteomes" id="UP000320055"/>
    </source>
</evidence>
<dbReference type="EMBL" id="CAACVJ010000667">
    <property type="protein sequence ID" value="VEP18128.1"/>
    <property type="molecule type" value="Genomic_DNA"/>
</dbReference>
<dbReference type="AlphaFoldDB" id="A0A563W360"/>
<organism evidence="1 2">
    <name type="scientific">Hyella patelloides LEGE 07179</name>
    <dbReference type="NCBI Taxonomy" id="945734"/>
    <lineage>
        <taxon>Bacteria</taxon>
        <taxon>Bacillati</taxon>
        <taxon>Cyanobacteriota</taxon>
        <taxon>Cyanophyceae</taxon>
        <taxon>Pleurocapsales</taxon>
        <taxon>Hyellaceae</taxon>
        <taxon>Hyella</taxon>
    </lineage>
</organism>
<reference evidence="1 2" key="1">
    <citation type="submission" date="2019-01" db="EMBL/GenBank/DDBJ databases">
        <authorList>
            <person name="Brito A."/>
        </authorList>
    </citation>
    <scope>NUCLEOTIDE SEQUENCE [LARGE SCALE GENOMIC DNA]</scope>
    <source>
        <strain evidence="1">1</strain>
    </source>
</reference>
<protein>
    <submittedName>
        <fullName evidence="1">Uncharacterized protein</fullName>
    </submittedName>
</protein>
<gene>
    <name evidence="1" type="ORF">H1P_70011</name>
</gene>
<sequence>MQALSLITCRIFLRANIYRVQPFCNLYLGIYSWLAKDNLQEQKIMNEICFQDYHNKSKLKY</sequence>